<organism evidence="1 2">
    <name type="scientific">Archaeoglobus fulgidus DSM 8774</name>
    <dbReference type="NCBI Taxonomy" id="1344584"/>
    <lineage>
        <taxon>Archaea</taxon>
        <taxon>Methanobacteriati</taxon>
        <taxon>Methanobacteriota</taxon>
        <taxon>Archaeoglobi</taxon>
        <taxon>Archaeoglobales</taxon>
        <taxon>Archaeoglobaceae</taxon>
        <taxon>Archaeoglobus</taxon>
    </lineage>
</organism>
<dbReference type="GeneID" id="24795690"/>
<evidence type="ECO:0000313" key="1">
    <source>
        <dbReference type="EMBL" id="AIG98939.1"/>
    </source>
</evidence>
<dbReference type="RefSeq" id="WP_010879440.1">
    <property type="nucleotide sequence ID" value="NZ_CP006577.1"/>
</dbReference>
<reference evidence="1 2" key="1">
    <citation type="submission" date="2013-07" db="EMBL/GenBank/DDBJ databases">
        <title>Genome of Archaeoglobus fulgidus.</title>
        <authorList>
            <person name="Fiebig A."/>
            <person name="Birkeland N.-K."/>
        </authorList>
    </citation>
    <scope>NUCLEOTIDE SEQUENCE [LARGE SCALE GENOMIC DNA]</scope>
    <source>
        <strain evidence="1 2">DSM 8774</strain>
    </source>
</reference>
<dbReference type="EMBL" id="CP006577">
    <property type="protein sequence ID" value="AIG98939.1"/>
    <property type="molecule type" value="Genomic_DNA"/>
</dbReference>
<sequence>MRIGVLVAGLFGVLLLAAMVQAQCPEGCACLDKATAEKYGLSKLCSDKPCGETTKGEPKYCFQTYTCPDNCYCLTEEEAKAEGLTTCGDQMMVCGEKEGKLLYCFSKPVCPEGCVCLTKEDAEKKGYTELCSDDVCDYTISQTPTAVVKVPMYCWKAVPTTTTTTTTTTPATCPDNCNCLTEEEAKEKFTCPTLCGDAICGYDEKTPKYCFRDNCTANVSCPFGCECLTDEEAKEKGYTEPCGDYECGLIGDNVVKHCYKKPYECPEGCKCLTDEEVRKYLEEGYVVEKCGEEKCSEKGMCYKISSPTCPAGCECLSDEEVKKYESSGIKLERCTSQPCGDGKYCYRKVEEICPAGCECLSKEEGYAKGMEFCQDSAGNLIRCGVIDAEHGVYKYCFREAEKCHFDRAKSVCTGYCESGECEFSADYQLCVEDCKMKYEECLKGDVPEEECKKVYEECWSGCKPSCECKPITCPAGCECLNEETVKKYQSAGYTVERCAAETCLAGNYCYRVTPQKCHFDYEKEQCVGGCDVGQCNLNTIVRDPKTGKVVYGECACKPVNICPAGCECMPKEKAEEVFSNPQACNPNPCAVEKVKDERTGEEWEVYSYCFREGEQACHYDRESGKCVGGCERGECTLMRDSYGNPFCSCLTKITQTVLETSVVERALPPEASPLTCIPVKLYVKPASGVTGMIITENYPQQFRFASPSIAPSSYGNGTAKWLLMDKNGLKEQEIEYKLCLPRNAAGEYYFNGIWETDTNAGTIVGDTSIKVMPSRTNWPPCPVTDSMLLNYITQWSEGKLSDLELLQVVEVWDKGC</sequence>
<proteinExistence type="predicted"/>
<dbReference type="KEGG" id="afg:AFULGI_00022070"/>
<evidence type="ECO:0000313" key="2">
    <source>
        <dbReference type="Proteomes" id="UP000028501"/>
    </source>
</evidence>
<dbReference type="Proteomes" id="UP000028501">
    <property type="component" value="Chromosome"/>
</dbReference>
<accession>A0A075WIA8</accession>
<gene>
    <name evidence="1" type="ORF">AFULGI_00022070</name>
</gene>
<protein>
    <submittedName>
        <fullName evidence="1">Uncharacterized protein</fullName>
    </submittedName>
</protein>
<dbReference type="HOGENOM" id="CLU_346024_0_0_2"/>
<dbReference type="AlphaFoldDB" id="A0A075WIA8"/>
<name>A0A075WIA8_ARCFL</name>